<sequence length="61" mass="6996">MDVLLSCISRKCFHIAVKPDLYRTEAPSMAIPHTRQKQPHTCQKQPHFTVVFSHDCSSQQS</sequence>
<dbReference type="AlphaFoldDB" id="A0A0B6Z903"/>
<proteinExistence type="predicted"/>
<evidence type="ECO:0000313" key="1">
    <source>
        <dbReference type="EMBL" id="CEK65084.1"/>
    </source>
</evidence>
<accession>A0A0B6Z903</accession>
<protein>
    <submittedName>
        <fullName evidence="1">Uncharacterized protein</fullName>
    </submittedName>
</protein>
<reference evidence="1" key="1">
    <citation type="submission" date="2014-12" db="EMBL/GenBank/DDBJ databases">
        <title>Insight into the proteome of Arion vulgaris.</title>
        <authorList>
            <person name="Aradska J."/>
            <person name="Bulat T."/>
            <person name="Smidak R."/>
            <person name="Sarate P."/>
            <person name="Gangsoo J."/>
            <person name="Sialana F."/>
            <person name="Bilban M."/>
            <person name="Lubec G."/>
        </authorList>
    </citation>
    <scope>NUCLEOTIDE SEQUENCE</scope>
    <source>
        <tissue evidence="1">Skin</tissue>
    </source>
</reference>
<name>A0A0B6Z903_9EUPU</name>
<organism evidence="1">
    <name type="scientific">Arion vulgaris</name>
    <dbReference type="NCBI Taxonomy" id="1028688"/>
    <lineage>
        <taxon>Eukaryota</taxon>
        <taxon>Metazoa</taxon>
        <taxon>Spiralia</taxon>
        <taxon>Lophotrochozoa</taxon>
        <taxon>Mollusca</taxon>
        <taxon>Gastropoda</taxon>
        <taxon>Heterobranchia</taxon>
        <taxon>Euthyneura</taxon>
        <taxon>Panpulmonata</taxon>
        <taxon>Eupulmonata</taxon>
        <taxon>Stylommatophora</taxon>
        <taxon>Helicina</taxon>
        <taxon>Arionoidea</taxon>
        <taxon>Arionidae</taxon>
        <taxon>Arion</taxon>
    </lineage>
</organism>
<dbReference type="EMBL" id="HACG01018219">
    <property type="protein sequence ID" value="CEK65084.1"/>
    <property type="molecule type" value="Transcribed_RNA"/>
</dbReference>
<gene>
    <name evidence="1" type="primary">ORF53853</name>
</gene>